<dbReference type="Pfam" id="PF02793">
    <property type="entry name" value="HRM"/>
    <property type="match status" value="1"/>
</dbReference>
<dbReference type="PROSITE" id="PS50227">
    <property type="entry name" value="G_PROTEIN_RECEP_F2_3"/>
    <property type="match status" value="1"/>
</dbReference>
<dbReference type="GO" id="GO:0007166">
    <property type="term" value="P:cell surface receptor signaling pathway"/>
    <property type="evidence" value="ECO:0007669"/>
    <property type="project" value="InterPro"/>
</dbReference>
<dbReference type="InterPro" id="IPR050332">
    <property type="entry name" value="GPCR_2"/>
</dbReference>
<dbReference type="GO" id="GO:0017046">
    <property type="term" value="F:peptide hormone binding"/>
    <property type="evidence" value="ECO:0007669"/>
    <property type="project" value="TreeGrafter"/>
</dbReference>
<dbReference type="SUPFAM" id="SSF111418">
    <property type="entry name" value="Hormone receptor domain"/>
    <property type="match status" value="1"/>
</dbReference>
<evidence type="ECO:0000256" key="6">
    <source>
        <dbReference type="ARBA" id="ARBA00023040"/>
    </source>
</evidence>
<feature type="transmembrane region" description="Helical" evidence="11">
    <location>
        <begin position="148"/>
        <end position="166"/>
    </location>
</feature>
<keyword evidence="4 11" id="KW-0812">Transmembrane</keyword>
<feature type="transmembrane region" description="Helical" evidence="11">
    <location>
        <begin position="356"/>
        <end position="376"/>
    </location>
</feature>
<dbReference type="PROSITE" id="PS50262">
    <property type="entry name" value="G_PROTEIN_RECEP_F1_2"/>
    <property type="match status" value="1"/>
</dbReference>
<dbReference type="InterPro" id="IPR017452">
    <property type="entry name" value="GPCR_Rhodpsn_7TM"/>
</dbReference>
<evidence type="ECO:0000313" key="15">
    <source>
        <dbReference type="EMBL" id="KAJ8919872.1"/>
    </source>
</evidence>
<feature type="transmembrane region" description="Helical" evidence="11">
    <location>
        <begin position="175"/>
        <end position="193"/>
    </location>
</feature>
<feature type="transmembrane region" description="Helical" evidence="11">
    <location>
        <begin position="269"/>
        <end position="288"/>
    </location>
</feature>
<keyword evidence="7 11" id="KW-0472">Membrane</keyword>
<dbReference type="InterPro" id="IPR001879">
    <property type="entry name" value="GPCR_2_extracellular_dom"/>
</dbReference>
<organism evidence="15 16">
    <name type="scientific">Exocentrus adspersus</name>
    <dbReference type="NCBI Taxonomy" id="1586481"/>
    <lineage>
        <taxon>Eukaryota</taxon>
        <taxon>Metazoa</taxon>
        <taxon>Ecdysozoa</taxon>
        <taxon>Arthropoda</taxon>
        <taxon>Hexapoda</taxon>
        <taxon>Insecta</taxon>
        <taxon>Pterygota</taxon>
        <taxon>Neoptera</taxon>
        <taxon>Endopterygota</taxon>
        <taxon>Coleoptera</taxon>
        <taxon>Polyphaga</taxon>
        <taxon>Cucujiformia</taxon>
        <taxon>Chrysomeloidea</taxon>
        <taxon>Cerambycidae</taxon>
        <taxon>Lamiinae</taxon>
        <taxon>Acanthocinini</taxon>
        <taxon>Exocentrus</taxon>
    </lineage>
</organism>
<evidence type="ECO:0000256" key="7">
    <source>
        <dbReference type="ARBA" id="ARBA00023136"/>
    </source>
</evidence>
<keyword evidence="8" id="KW-0675">Receptor</keyword>
<dbReference type="EMBL" id="JANEYG010000016">
    <property type="protein sequence ID" value="KAJ8919872.1"/>
    <property type="molecule type" value="Genomic_DNA"/>
</dbReference>
<dbReference type="AlphaFoldDB" id="A0AAV8W0W2"/>
<dbReference type="InterPro" id="IPR000832">
    <property type="entry name" value="GPCR_2_secretin-like"/>
</dbReference>
<evidence type="ECO:0000256" key="8">
    <source>
        <dbReference type="ARBA" id="ARBA00023170"/>
    </source>
</evidence>
<dbReference type="Proteomes" id="UP001159042">
    <property type="component" value="Unassembled WGS sequence"/>
</dbReference>
<evidence type="ECO:0000256" key="5">
    <source>
        <dbReference type="ARBA" id="ARBA00022989"/>
    </source>
</evidence>
<dbReference type="InterPro" id="IPR017981">
    <property type="entry name" value="GPCR_2-like_7TM"/>
</dbReference>
<feature type="domain" description="G-protein coupled receptors family 2 profile 1" evidence="12">
    <location>
        <begin position="23"/>
        <end position="116"/>
    </location>
</feature>
<dbReference type="PANTHER" id="PTHR45620">
    <property type="entry name" value="PDF RECEPTOR-LIKE PROTEIN-RELATED"/>
    <property type="match status" value="1"/>
</dbReference>
<evidence type="ECO:0000256" key="11">
    <source>
        <dbReference type="SAM" id="Phobius"/>
    </source>
</evidence>
<dbReference type="PRINTS" id="PR00249">
    <property type="entry name" value="GPCRSECRETIN"/>
</dbReference>
<keyword evidence="3" id="KW-1003">Cell membrane</keyword>
<evidence type="ECO:0000313" key="16">
    <source>
        <dbReference type="Proteomes" id="UP001159042"/>
    </source>
</evidence>
<name>A0AAV8W0W2_9CUCU</name>
<comment type="similarity">
    <text evidence="2">Belongs to the G-protein coupled receptor 2 family.</text>
</comment>
<reference evidence="15 16" key="1">
    <citation type="journal article" date="2023" name="Insect Mol. Biol.">
        <title>Genome sequencing provides insights into the evolution of gene families encoding plant cell wall-degrading enzymes in longhorned beetles.</title>
        <authorList>
            <person name="Shin N.R."/>
            <person name="Okamura Y."/>
            <person name="Kirsch R."/>
            <person name="Pauchet Y."/>
        </authorList>
    </citation>
    <scope>NUCLEOTIDE SEQUENCE [LARGE SCALE GENOMIC DNA]</scope>
    <source>
        <strain evidence="15">EAD_L_NR</strain>
    </source>
</reference>
<evidence type="ECO:0000256" key="3">
    <source>
        <dbReference type="ARBA" id="ARBA00022475"/>
    </source>
</evidence>
<keyword evidence="10" id="KW-0807">Transducer</keyword>
<dbReference type="Gene3D" id="4.10.1240.10">
    <property type="entry name" value="GPCR, family 2, extracellular hormone receptor domain"/>
    <property type="match status" value="1"/>
</dbReference>
<evidence type="ECO:0000256" key="1">
    <source>
        <dbReference type="ARBA" id="ARBA00004651"/>
    </source>
</evidence>
<dbReference type="CDD" id="cd15273">
    <property type="entry name" value="7tmB1_NPR_B7_insect-like"/>
    <property type="match status" value="1"/>
</dbReference>
<feature type="transmembrane region" description="Helical" evidence="11">
    <location>
        <begin position="243"/>
        <end position="262"/>
    </location>
</feature>
<evidence type="ECO:0000259" key="12">
    <source>
        <dbReference type="PROSITE" id="PS50227"/>
    </source>
</evidence>
<gene>
    <name evidence="15" type="ORF">NQ315_006401</name>
</gene>
<evidence type="ECO:0000256" key="9">
    <source>
        <dbReference type="ARBA" id="ARBA00023180"/>
    </source>
</evidence>
<protein>
    <submittedName>
        <fullName evidence="15">Uncharacterized protein</fullName>
    </submittedName>
</protein>
<dbReference type="Gene3D" id="1.20.1070.10">
    <property type="entry name" value="Rhodopsin 7-helix transmembrane proteins"/>
    <property type="match status" value="1"/>
</dbReference>
<keyword evidence="6" id="KW-0297">G-protein coupled receptor</keyword>
<accession>A0AAV8W0W2</accession>
<dbReference type="GO" id="GO:0005886">
    <property type="term" value="C:plasma membrane"/>
    <property type="evidence" value="ECO:0007669"/>
    <property type="project" value="UniProtKB-SubCell"/>
</dbReference>
<dbReference type="InterPro" id="IPR036445">
    <property type="entry name" value="GPCR_2_extracell_dom_sf"/>
</dbReference>
<keyword evidence="16" id="KW-1185">Reference proteome</keyword>
<dbReference type="SMART" id="SM00008">
    <property type="entry name" value="HormR"/>
    <property type="match status" value="1"/>
</dbReference>
<comment type="subcellular location">
    <subcellularLocation>
        <location evidence="1">Cell membrane</location>
        <topology evidence="1">Multi-pass membrane protein</topology>
    </subcellularLocation>
</comment>
<sequence length="556" mass="63481">MPNRHIKDAIENQNRAQDLARDDCVRTYGDEVTGANVGPFYNETLQSFMCPPFWDTMLCWPYTPADTMAELECPSFVAGFRPDETVTRRCTANGTWYADETTGLRWANYTACMHDTVVTIFMNNTHKSDISQNSAAILPALKIISQSGYAVSLLSLIVAFCIMFLIKKLHCARNILHMNLFASFILRAFVYILKDMVFVGGVGFSEDFMERDGELYFKIDYEQNNYKCKLLTSLVQYFTTANYSWILMEGLYLNNLIFRALFVDSSRNLVYYIVLGWGMPLLVIIVWVPARLLTDDTLCWTTNDNLLVYMIIVIPTIISVLINLVLFVIVSVVLYSKLRSPINEDSRRYQKWAKSTLVLVPLFGVHYAVFLVFFFIGQTDIWLVSDTLFGSFQGFFVAVLYCFLNGEVKTELKPHVYSVLTFLATNKCFRVFFPCRDKYLRSAVGRQSVCTTMSCSSLYANGVGHRNSKSKWEMFPAKGKHATGKEHVCCNGTRTCRSHSRSSQNGLHFLNCNNKHIQPMRSAPNLTVETSLCVDQKQENRLSEHLTIEEEIGMLD</sequence>
<keyword evidence="9" id="KW-0325">Glycoprotein</keyword>
<dbReference type="PROSITE" id="PS50261">
    <property type="entry name" value="G_PROTEIN_RECEP_F2_4"/>
    <property type="match status" value="1"/>
</dbReference>
<comment type="caution">
    <text evidence="15">The sequence shown here is derived from an EMBL/GenBank/DDBJ whole genome shotgun (WGS) entry which is preliminary data.</text>
</comment>
<keyword evidence="5 11" id="KW-1133">Transmembrane helix</keyword>
<feature type="transmembrane region" description="Helical" evidence="11">
    <location>
        <begin position="308"/>
        <end position="335"/>
    </location>
</feature>
<proteinExistence type="inferred from homology"/>
<feature type="domain" description="G-protein coupled receptors family 2 profile 2" evidence="13">
    <location>
        <begin position="141"/>
        <end position="405"/>
    </location>
</feature>
<dbReference type="GO" id="GO:0008528">
    <property type="term" value="F:G protein-coupled peptide receptor activity"/>
    <property type="evidence" value="ECO:0007669"/>
    <property type="project" value="TreeGrafter"/>
</dbReference>
<evidence type="ECO:0000256" key="4">
    <source>
        <dbReference type="ARBA" id="ARBA00022692"/>
    </source>
</evidence>
<evidence type="ECO:0000259" key="13">
    <source>
        <dbReference type="PROSITE" id="PS50261"/>
    </source>
</evidence>
<dbReference type="GO" id="GO:0007188">
    <property type="term" value="P:adenylate cyclase-modulating G protein-coupled receptor signaling pathway"/>
    <property type="evidence" value="ECO:0007669"/>
    <property type="project" value="TreeGrafter"/>
</dbReference>
<dbReference type="PANTHER" id="PTHR45620:SF1">
    <property type="entry name" value="G-PROTEIN COUPLED RECEPTORS FAMILY 2 PROFILE 2 DOMAIN-CONTAINING PROTEIN"/>
    <property type="match status" value="1"/>
</dbReference>
<evidence type="ECO:0000256" key="10">
    <source>
        <dbReference type="ARBA" id="ARBA00023224"/>
    </source>
</evidence>
<feature type="domain" description="G-protein coupled receptors family 1 profile" evidence="14">
    <location>
        <begin position="155"/>
        <end position="417"/>
    </location>
</feature>
<evidence type="ECO:0000259" key="14">
    <source>
        <dbReference type="PROSITE" id="PS50262"/>
    </source>
</evidence>
<evidence type="ECO:0000256" key="2">
    <source>
        <dbReference type="ARBA" id="ARBA00005314"/>
    </source>
</evidence>
<dbReference type="PROSITE" id="PS00650">
    <property type="entry name" value="G_PROTEIN_RECEP_F2_2"/>
    <property type="match status" value="1"/>
</dbReference>
<feature type="transmembrane region" description="Helical" evidence="11">
    <location>
        <begin position="382"/>
        <end position="404"/>
    </location>
</feature>
<dbReference type="InterPro" id="IPR017983">
    <property type="entry name" value="GPCR_2_secretin-like_CS"/>
</dbReference>
<dbReference type="PROSITE" id="PS00649">
    <property type="entry name" value="G_PROTEIN_RECEP_F2_1"/>
    <property type="match status" value="1"/>
</dbReference>
<dbReference type="Pfam" id="PF00002">
    <property type="entry name" value="7tm_2"/>
    <property type="match status" value="1"/>
</dbReference>